<organism evidence="8 9">
    <name type="scientific">Mediterranea massiliensis</name>
    <dbReference type="NCBI Taxonomy" id="1841865"/>
    <lineage>
        <taxon>Bacteria</taxon>
        <taxon>Pseudomonadati</taxon>
        <taxon>Bacteroidota</taxon>
        <taxon>Bacteroidia</taxon>
        <taxon>Bacteroidales</taxon>
        <taxon>Bacteroidaceae</taxon>
        <taxon>Mediterranea</taxon>
    </lineage>
</organism>
<feature type="signal peptide" evidence="6">
    <location>
        <begin position="1"/>
        <end position="21"/>
    </location>
</feature>
<dbReference type="Gene3D" id="2.40.160.50">
    <property type="entry name" value="membrane protein fhac: a member of the omp85/tpsb transporter family"/>
    <property type="match status" value="1"/>
</dbReference>
<evidence type="ECO:0000313" key="9">
    <source>
        <dbReference type="Proteomes" id="UP000717835"/>
    </source>
</evidence>
<reference evidence="8" key="2">
    <citation type="submission" date="2021-09" db="EMBL/GenBank/DDBJ databases">
        <authorList>
            <person name="Gilroy R."/>
        </authorList>
    </citation>
    <scope>NUCLEOTIDE SEQUENCE</scope>
    <source>
        <strain evidence="8">CHK55-1828</strain>
    </source>
</reference>
<feature type="domain" description="Bacterial surface antigen (D15)" evidence="7">
    <location>
        <begin position="403"/>
        <end position="763"/>
    </location>
</feature>
<dbReference type="PANTHER" id="PTHR12815">
    <property type="entry name" value="SORTING AND ASSEMBLY MACHINERY SAMM50 PROTEIN FAMILY MEMBER"/>
    <property type="match status" value="1"/>
</dbReference>
<dbReference type="AlphaFoldDB" id="A0A921HUE9"/>
<feature type="chain" id="PRO_5037426660" evidence="6">
    <location>
        <begin position="22"/>
        <end position="787"/>
    </location>
</feature>
<sequence length="787" mass="89244">MKKIISYITVLMLLVACSTTKNLPEGEVLYTGQKPMVIHNPYPTPVGETAIEEVEAALATAPNNSLLGSSTVRIPFPLGLWVYNSFVKYEKGLGKWIFNRFAAKPVLMSSVNPDIRIKAASNLLRDYGYFNGTVGYETFVDPKDSLKAKIQYTVDMRNPYMIDTVTYQGFSNRTQRIMELGRRRSLISPGEQFNVLDLDGERTRISTLLRNVGCYYFRPDYLTFQADTTLVPGGHVSMRMIPVPGMPAVAEKPFYLGRKTVEILGKNGEAPNDSVDYNGLRIYFHDKLRVRPNMLYRWTNYKGFRLKRQVQDSAGISRQRSAENLYSLYRQTRVQERLANVGIFRYMEMQFTPRDTAFVSDTLDVNIRTALDKPYDAELDFNIKMKSNNQVGPGASFTLTKNNVFGGGESWNVKLTGSYEWQTGGDHSSLMNSYEYGISTSLTFPRVVFPRMGDREYDFPATTTFRLYADQMNRAKYYKLLAFGGNATYDFQPKPTSKHSFTPFRLTFNVLRDPTQAFLDLQAENPALYISLRDQFIPAMEYTYTYDDASIRKNRRSTHWWQTTVTSAGNLVSCLYQAFGQSFGKQEKELLGVPFAQFSKLNSEFRYNFRIDRNQSLAARVAAGCVWSYGNMLSAPYTEQFYIGGANSVRAFAARSIGPGGYAPANEETDKYGFINHVGDIRFEANVEYRFRIISDLHGAVFLDAGNVWLLRADEGRPNGEFSLKKFPEQIALGTGFGLRYDLDFLVFRLDCGVALHDPSAVGQSGYYNIAKFKDGLALHFAIGYPF</sequence>
<evidence type="ECO:0000256" key="4">
    <source>
        <dbReference type="ARBA" id="ARBA00023136"/>
    </source>
</evidence>
<dbReference type="InterPro" id="IPR039910">
    <property type="entry name" value="D15-like"/>
</dbReference>
<evidence type="ECO:0000256" key="2">
    <source>
        <dbReference type="ARBA" id="ARBA00022692"/>
    </source>
</evidence>
<keyword evidence="3 6" id="KW-0732">Signal</keyword>
<proteinExistence type="predicted"/>
<dbReference type="GO" id="GO:0019867">
    <property type="term" value="C:outer membrane"/>
    <property type="evidence" value="ECO:0007669"/>
    <property type="project" value="InterPro"/>
</dbReference>
<keyword evidence="4" id="KW-0472">Membrane</keyword>
<dbReference type="RefSeq" id="WP_276825751.1">
    <property type="nucleotide sequence ID" value="NZ_DYVX01000012.1"/>
</dbReference>
<dbReference type="PROSITE" id="PS51257">
    <property type="entry name" value="PROKAR_LIPOPROTEIN"/>
    <property type="match status" value="1"/>
</dbReference>
<dbReference type="Pfam" id="PF01103">
    <property type="entry name" value="Omp85"/>
    <property type="match status" value="1"/>
</dbReference>
<comment type="caution">
    <text evidence="8">The sequence shown here is derived from an EMBL/GenBank/DDBJ whole genome shotgun (WGS) entry which is preliminary data.</text>
</comment>
<accession>A0A921HUE9</accession>
<evidence type="ECO:0000256" key="5">
    <source>
        <dbReference type="ARBA" id="ARBA00023237"/>
    </source>
</evidence>
<protein>
    <submittedName>
        <fullName evidence="8">BamA/TamA family outer membrane protein</fullName>
    </submittedName>
</protein>
<keyword evidence="5" id="KW-0998">Cell outer membrane</keyword>
<reference evidence="8" key="1">
    <citation type="journal article" date="2021" name="PeerJ">
        <title>Extensive microbial diversity within the chicken gut microbiome revealed by metagenomics and culture.</title>
        <authorList>
            <person name="Gilroy R."/>
            <person name="Ravi A."/>
            <person name="Getino M."/>
            <person name="Pursley I."/>
            <person name="Horton D.L."/>
            <person name="Alikhan N.F."/>
            <person name="Baker D."/>
            <person name="Gharbi K."/>
            <person name="Hall N."/>
            <person name="Watson M."/>
            <person name="Adriaenssens E.M."/>
            <person name="Foster-Nyarko E."/>
            <person name="Jarju S."/>
            <person name="Secka A."/>
            <person name="Antonio M."/>
            <person name="Oren A."/>
            <person name="Chaudhuri R.R."/>
            <person name="La Ragione R."/>
            <person name="Hildebrand F."/>
            <person name="Pallen M.J."/>
        </authorList>
    </citation>
    <scope>NUCLEOTIDE SEQUENCE</scope>
    <source>
        <strain evidence="8">CHK55-1828</strain>
    </source>
</reference>
<gene>
    <name evidence="8" type="ORF">K8W02_01495</name>
</gene>
<dbReference type="Proteomes" id="UP000717835">
    <property type="component" value="Unassembled WGS sequence"/>
</dbReference>
<evidence type="ECO:0000256" key="1">
    <source>
        <dbReference type="ARBA" id="ARBA00004370"/>
    </source>
</evidence>
<comment type="subcellular location">
    <subcellularLocation>
        <location evidence="1">Membrane</location>
    </subcellularLocation>
</comment>
<evidence type="ECO:0000256" key="6">
    <source>
        <dbReference type="SAM" id="SignalP"/>
    </source>
</evidence>
<dbReference type="InterPro" id="IPR000184">
    <property type="entry name" value="Bac_surfAg_D15"/>
</dbReference>
<evidence type="ECO:0000313" key="8">
    <source>
        <dbReference type="EMBL" id="HJF91051.1"/>
    </source>
</evidence>
<evidence type="ECO:0000259" key="7">
    <source>
        <dbReference type="Pfam" id="PF01103"/>
    </source>
</evidence>
<evidence type="ECO:0000256" key="3">
    <source>
        <dbReference type="ARBA" id="ARBA00022729"/>
    </source>
</evidence>
<name>A0A921HUE9_9BACT</name>
<dbReference type="EMBL" id="DYVX01000012">
    <property type="protein sequence ID" value="HJF91051.1"/>
    <property type="molecule type" value="Genomic_DNA"/>
</dbReference>
<dbReference type="PANTHER" id="PTHR12815:SF47">
    <property type="entry name" value="TRANSLOCATION AND ASSEMBLY MODULE SUBUNIT TAMA"/>
    <property type="match status" value="1"/>
</dbReference>
<keyword evidence="2" id="KW-0812">Transmembrane</keyword>